<reference evidence="6 7" key="1">
    <citation type="submission" date="2018-09" db="EMBL/GenBank/DDBJ databases">
        <title>Marinorhizobium profundi gen. nov., sp. nov., isolated from a deep-sea sediment sample from the New Britain Trench and proposal of Marinorhizobiaceae fam. nov. in the order Rhizobiales of the class Alphaproteobacteria.</title>
        <authorList>
            <person name="Cao J."/>
        </authorList>
    </citation>
    <scope>NUCLEOTIDE SEQUENCE [LARGE SCALE GENOMIC DNA]</scope>
    <source>
        <strain evidence="6 7">WS11</strain>
    </source>
</reference>
<dbReference type="Proteomes" id="UP000268192">
    <property type="component" value="Chromosome"/>
</dbReference>
<evidence type="ECO:0000256" key="2">
    <source>
        <dbReference type="ARBA" id="ARBA00022692"/>
    </source>
</evidence>
<evidence type="ECO:0000256" key="5">
    <source>
        <dbReference type="SAM" id="Phobius"/>
    </source>
</evidence>
<keyword evidence="7" id="KW-1185">Reference proteome</keyword>
<keyword evidence="3 5" id="KW-1133">Transmembrane helix</keyword>
<feature type="transmembrane region" description="Helical" evidence="5">
    <location>
        <begin position="31"/>
        <end position="55"/>
    </location>
</feature>
<feature type="transmembrane region" description="Helical" evidence="5">
    <location>
        <begin position="75"/>
        <end position="107"/>
    </location>
</feature>
<gene>
    <name evidence="6" type="ORF">D5400_14640</name>
</gene>
<keyword evidence="2 5" id="KW-0812">Transmembrane</keyword>
<dbReference type="InterPro" id="IPR019109">
    <property type="entry name" value="MamF_MmsF"/>
</dbReference>
<dbReference type="KEGG" id="abaw:D5400_14640"/>
<protein>
    <submittedName>
        <fullName evidence="6">DUF4870 domain-containing protein</fullName>
    </submittedName>
</protein>
<comment type="subcellular location">
    <subcellularLocation>
        <location evidence="1">Membrane</location>
        <topology evidence="1">Multi-pass membrane protein</topology>
    </subcellularLocation>
</comment>
<organism evidence="6 7">
    <name type="scientific">Georhizobium profundi</name>
    <dbReference type="NCBI Taxonomy" id="2341112"/>
    <lineage>
        <taxon>Bacteria</taxon>
        <taxon>Pseudomonadati</taxon>
        <taxon>Pseudomonadota</taxon>
        <taxon>Alphaproteobacteria</taxon>
        <taxon>Hyphomicrobiales</taxon>
        <taxon>Rhizobiaceae</taxon>
        <taxon>Georhizobium</taxon>
    </lineage>
</organism>
<evidence type="ECO:0000313" key="7">
    <source>
        <dbReference type="Proteomes" id="UP000268192"/>
    </source>
</evidence>
<evidence type="ECO:0000313" key="6">
    <source>
        <dbReference type="EMBL" id="AZN73831.1"/>
    </source>
</evidence>
<name>A0A3Q8XRY5_9HYPH</name>
<dbReference type="Pfam" id="PF09685">
    <property type="entry name" value="MamF_MmsF"/>
    <property type="match status" value="1"/>
</dbReference>
<proteinExistence type="predicted"/>
<dbReference type="AlphaFoldDB" id="A0A3Q8XRY5"/>
<evidence type="ECO:0000256" key="1">
    <source>
        <dbReference type="ARBA" id="ARBA00004141"/>
    </source>
</evidence>
<sequence>MHEEGPRTPLPGGSTPNGGGWFEPGKNNIMLIYGLYLVSAIVGVTAFVGLIMAYMSRGTAQPWAETHYTWAIRTFWIGVLYTIISSILALVAIGFLLMILVAIWAIVRIIAGLQKASREEPMPNPQSWLF</sequence>
<evidence type="ECO:0000256" key="4">
    <source>
        <dbReference type="ARBA" id="ARBA00023136"/>
    </source>
</evidence>
<evidence type="ECO:0000256" key="3">
    <source>
        <dbReference type="ARBA" id="ARBA00022989"/>
    </source>
</evidence>
<accession>A0A3Q8XRY5</accession>
<dbReference type="OrthoDB" id="5405464at2"/>
<dbReference type="EMBL" id="CP032509">
    <property type="protein sequence ID" value="AZN73831.1"/>
    <property type="molecule type" value="Genomic_DNA"/>
</dbReference>
<keyword evidence="4 5" id="KW-0472">Membrane</keyword>